<sequence length="170" mass="18878">MQQTQGSFHTATATETKPAPAAAGRERKDKAALSLGAGKTLIPARLLPGRVRPDHLSPRHQQPRRTGRLNMSIGRRTTGRRSSSTRPGARRREEDGVGGRGDRVEHHGGSRQLHAHPPTPLRSHATTDAHGRTRPSLTPEVIAKARSHCHTQRTTLLTRQRLRNRHLRLF</sequence>
<keyword evidence="3" id="KW-1185">Reference proteome</keyword>
<feature type="compositionally biased region" description="Basic and acidic residues" evidence="1">
    <location>
        <begin position="90"/>
        <end position="108"/>
    </location>
</feature>
<comment type="caution">
    <text evidence="2">The sequence shown here is derived from an EMBL/GenBank/DDBJ whole genome shotgun (WGS) entry which is preliminary data.</text>
</comment>
<gene>
    <name evidence="2" type="ORF">THAOC_35402</name>
</gene>
<feature type="compositionally biased region" description="Low complexity" evidence="1">
    <location>
        <begin position="74"/>
        <end position="87"/>
    </location>
</feature>
<dbReference type="AlphaFoldDB" id="K0R0Z3"/>
<organism evidence="2 3">
    <name type="scientific">Thalassiosira oceanica</name>
    <name type="common">Marine diatom</name>
    <dbReference type="NCBI Taxonomy" id="159749"/>
    <lineage>
        <taxon>Eukaryota</taxon>
        <taxon>Sar</taxon>
        <taxon>Stramenopiles</taxon>
        <taxon>Ochrophyta</taxon>
        <taxon>Bacillariophyta</taxon>
        <taxon>Coscinodiscophyceae</taxon>
        <taxon>Thalassiosirophycidae</taxon>
        <taxon>Thalassiosirales</taxon>
        <taxon>Thalassiosiraceae</taxon>
        <taxon>Thalassiosira</taxon>
    </lineage>
</organism>
<evidence type="ECO:0000313" key="2">
    <source>
        <dbReference type="EMBL" id="EJK45958.1"/>
    </source>
</evidence>
<feature type="compositionally biased region" description="Low complexity" evidence="1">
    <location>
        <begin position="10"/>
        <end position="23"/>
    </location>
</feature>
<dbReference type="EMBL" id="AGNL01048107">
    <property type="protein sequence ID" value="EJK45958.1"/>
    <property type="molecule type" value="Genomic_DNA"/>
</dbReference>
<dbReference type="Proteomes" id="UP000266841">
    <property type="component" value="Unassembled WGS sequence"/>
</dbReference>
<evidence type="ECO:0000313" key="3">
    <source>
        <dbReference type="Proteomes" id="UP000266841"/>
    </source>
</evidence>
<reference evidence="2 3" key="1">
    <citation type="journal article" date="2012" name="Genome Biol.">
        <title>Genome and low-iron response of an oceanic diatom adapted to chronic iron limitation.</title>
        <authorList>
            <person name="Lommer M."/>
            <person name="Specht M."/>
            <person name="Roy A.S."/>
            <person name="Kraemer L."/>
            <person name="Andreson R."/>
            <person name="Gutowska M.A."/>
            <person name="Wolf J."/>
            <person name="Bergner S.V."/>
            <person name="Schilhabel M.B."/>
            <person name="Klostermeier U.C."/>
            <person name="Beiko R.G."/>
            <person name="Rosenstiel P."/>
            <person name="Hippler M."/>
            <person name="Laroche J."/>
        </authorList>
    </citation>
    <scope>NUCLEOTIDE SEQUENCE [LARGE SCALE GENOMIC DNA]</scope>
    <source>
        <strain evidence="2 3">CCMP1005</strain>
    </source>
</reference>
<proteinExistence type="predicted"/>
<protein>
    <submittedName>
        <fullName evidence="2">Uncharacterized protein</fullName>
    </submittedName>
</protein>
<evidence type="ECO:0000256" key="1">
    <source>
        <dbReference type="SAM" id="MobiDB-lite"/>
    </source>
</evidence>
<feature type="region of interest" description="Disordered" evidence="1">
    <location>
        <begin position="1"/>
        <end position="135"/>
    </location>
</feature>
<name>K0R0Z3_THAOC</name>
<accession>K0R0Z3</accession>